<dbReference type="PATRIC" id="fig|28092.6.peg.1376"/>
<gene>
    <name evidence="1" type="ORF">WM40_05780</name>
</gene>
<evidence type="ECO:0000313" key="2">
    <source>
        <dbReference type="Proteomes" id="UP000033618"/>
    </source>
</evidence>
<accession>A0A0F5K394</accession>
<proteinExistence type="predicted"/>
<name>A0A0F5K394_9BURK</name>
<dbReference type="EMBL" id="LAQU01000004">
    <property type="protein sequence ID" value="KKB64425.1"/>
    <property type="molecule type" value="Genomic_DNA"/>
</dbReference>
<dbReference type="AlphaFoldDB" id="A0A0F5K394"/>
<protein>
    <submittedName>
        <fullName evidence="1">Uncharacterized protein</fullName>
    </submittedName>
</protein>
<sequence>MTRMWPFAPDEVRTVMATLDAIECTVREVPDDQSVLNDHIYNLLGLIEMMRSAATEEWKISENVDALTMLVSEINTLVQQTDIVARRASNAAHGGGVGRPIYLMLAELQFLSSRASDLMLAVARVGDGIAHD</sequence>
<keyword evidence="2" id="KW-1185">Reference proteome</keyword>
<evidence type="ECO:0000313" key="1">
    <source>
        <dbReference type="EMBL" id="KKB64425.1"/>
    </source>
</evidence>
<comment type="caution">
    <text evidence="1">The sequence shown here is derived from an EMBL/GenBank/DDBJ whole genome shotgun (WGS) entry which is preliminary data.</text>
</comment>
<dbReference type="Proteomes" id="UP000033618">
    <property type="component" value="Unassembled WGS sequence"/>
</dbReference>
<organism evidence="1 2">
    <name type="scientific">Robbsia andropogonis</name>
    <dbReference type="NCBI Taxonomy" id="28092"/>
    <lineage>
        <taxon>Bacteria</taxon>
        <taxon>Pseudomonadati</taxon>
        <taxon>Pseudomonadota</taxon>
        <taxon>Betaproteobacteria</taxon>
        <taxon>Burkholderiales</taxon>
        <taxon>Burkholderiaceae</taxon>
        <taxon>Robbsia</taxon>
    </lineage>
</organism>
<reference evidence="1 2" key="1">
    <citation type="submission" date="2015-03" db="EMBL/GenBank/DDBJ databases">
        <title>Draft Genome Sequence of Burkholderia andropogonis type strain ICMP2807, isolated from Sorghum bicolor.</title>
        <authorList>
            <person name="Lopes-Santos L."/>
            <person name="Castro D.B."/>
            <person name="Ottoboni L.M."/>
            <person name="Park D."/>
            <person name="Weirc B.S."/>
            <person name="Destefano S.A."/>
        </authorList>
    </citation>
    <scope>NUCLEOTIDE SEQUENCE [LARGE SCALE GENOMIC DNA]</scope>
    <source>
        <strain evidence="1 2">ICMP2807</strain>
    </source>
</reference>